<dbReference type="PIRSF" id="PIRSF037434">
    <property type="entry name" value="STHK_ChrS"/>
    <property type="match status" value="1"/>
</dbReference>
<evidence type="ECO:0000256" key="5">
    <source>
        <dbReference type="ARBA" id="ARBA00022741"/>
    </source>
</evidence>
<dbReference type="GO" id="GO:0046983">
    <property type="term" value="F:protein dimerization activity"/>
    <property type="evidence" value="ECO:0007669"/>
    <property type="project" value="InterPro"/>
</dbReference>
<feature type="region of interest" description="Disordered" evidence="10">
    <location>
        <begin position="18"/>
        <end position="38"/>
    </location>
</feature>
<keyword evidence="3" id="KW-0597">Phosphoprotein</keyword>
<dbReference type="Pfam" id="PF07730">
    <property type="entry name" value="HisKA_3"/>
    <property type="match status" value="1"/>
</dbReference>
<keyword evidence="6 13" id="KW-0418">Kinase</keyword>
<evidence type="ECO:0000313" key="13">
    <source>
        <dbReference type="EMBL" id="GIE47822.1"/>
    </source>
</evidence>
<dbReference type="GO" id="GO:0005524">
    <property type="term" value="F:ATP binding"/>
    <property type="evidence" value="ECO:0007669"/>
    <property type="project" value="UniProtKB-KW"/>
</dbReference>
<dbReference type="InterPro" id="IPR011712">
    <property type="entry name" value="Sig_transdc_His_kin_sub3_dim/P"/>
</dbReference>
<evidence type="ECO:0000256" key="1">
    <source>
        <dbReference type="ARBA" id="ARBA00000085"/>
    </source>
</evidence>
<dbReference type="InterPro" id="IPR050482">
    <property type="entry name" value="Sensor_HK_TwoCompSys"/>
</dbReference>
<feature type="domain" description="Histidine kinase/HSP90-like ATPase" evidence="12">
    <location>
        <begin position="321"/>
        <end position="410"/>
    </location>
</feature>
<keyword evidence="5" id="KW-0547">Nucleotide-binding</keyword>
<evidence type="ECO:0000256" key="7">
    <source>
        <dbReference type="ARBA" id="ARBA00022840"/>
    </source>
</evidence>
<dbReference type="PANTHER" id="PTHR24421">
    <property type="entry name" value="NITRATE/NITRITE SENSOR PROTEIN NARX-RELATED"/>
    <property type="match status" value="1"/>
</dbReference>
<dbReference type="SUPFAM" id="SSF55874">
    <property type="entry name" value="ATPase domain of HSP90 chaperone/DNA topoisomerase II/histidine kinase"/>
    <property type="match status" value="1"/>
</dbReference>
<evidence type="ECO:0000256" key="10">
    <source>
        <dbReference type="SAM" id="MobiDB-lite"/>
    </source>
</evidence>
<dbReference type="Proteomes" id="UP000647172">
    <property type="component" value="Unassembled WGS sequence"/>
</dbReference>
<dbReference type="Gene3D" id="1.20.5.1930">
    <property type="match status" value="1"/>
</dbReference>
<evidence type="ECO:0000256" key="9">
    <source>
        <dbReference type="SAM" id="Coils"/>
    </source>
</evidence>
<dbReference type="GO" id="GO:0016020">
    <property type="term" value="C:membrane"/>
    <property type="evidence" value="ECO:0007669"/>
    <property type="project" value="InterPro"/>
</dbReference>
<evidence type="ECO:0000256" key="4">
    <source>
        <dbReference type="ARBA" id="ARBA00022679"/>
    </source>
</evidence>
<name>A0A919JE01_9ACTN</name>
<feature type="transmembrane region" description="Helical" evidence="11">
    <location>
        <begin position="164"/>
        <end position="186"/>
    </location>
</feature>
<protein>
    <recommendedName>
        <fullName evidence="2">histidine kinase</fullName>
        <ecNumber evidence="2">2.7.13.3</ecNumber>
    </recommendedName>
</protein>
<dbReference type="AlphaFoldDB" id="A0A919JE01"/>
<dbReference type="EC" id="2.7.13.3" evidence="2"/>
<accession>A0A919JE01</accession>
<dbReference type="GO" id="GO:0000155">
    <property type="term" value="F:phosphorelay sensor kinase activity"/>
    <property type="evidence" value="ECO:0007669"/>
    <property type="project" value="InterPro"/>
</dbReference>
<keyword evidence="11" id="KW-0472">Membrane</keyword>
<feature type="transmembrane region" description="Helical" evidence="11">
    <location>
        <begin position="102"/>
        <end position="124"/>
    </location>
</feature>
<dbReference type="InterPro" id="IPR017205">
    <property type="entry name" value="Sig_transdc_His_kinase_ChrS"/>
</dbReference>
<evidence type="ECO:0000256" key="2">
    <source>
        <dbReference type="ARBA" id="ARBA00012438"/>
    </source>
</evidence>
<evidence type="ECO:0000256" key="3">
    <source>
        <dbReference type="ARBA" id="ARBA00022553"/>
    </source>
</evidence>
<dbReference type="PANTHER" id="PTHR24421:SF10">
    <property type="entry name" value="NITRATE_NITRITE SENSOR PROTEIN NARQ"/>
    <property type="match status" value="1"/>
</dbReference>
<keyword evidence="4" id="KW-0808">Transferase</keyword>
<dbReference type="EMBL" id="BOMQ01000017">
    <property type="protein sequence ID" value="GIE47822.1"/>
    <property type="molecule type" value="Genomic_DNA"/>
</dbReference>
<evidence type="ECO:0000313" key="14">
    <source>
        <dbReference type="Proteomes" id="UP000647172"/>
    </source>
</evidence>
<dbReference type="CDD" id="cd16917">
    <property type="entry name" value="HATPase_UhpB-NarQ-NarX-like"/>
    <property type="match status" value="1"/>
</dbReference>
<dbReference type="RefSeq" id="WP_239129424.1">
    <property type="nucleotide sequence ID" value="NZ_BAAAYJ010000081.1"/>
</dbReference>
<feature type="transmembrane region" description="Helical" evidence="11">
    <location>
        <begin position="130"/>
        <end position="152"/>
    </location>
</feature>
<evidence type="ECO:0000259" key="12">
    <source>
        <dbReference type="SMART" id="SM00387"/>
    </source>
</evidence>
<keyword evidence="7" id="KW-0067">ATP-binding</keyword>
<feature type="transmembrane region" description="Helical" evidence="11">
    <location>
        <begin position="46"/>
        <end position="65"/>
    </location>
</feature>
<evidence type="ECO:0000256" key="8">
    <source>
        <dbReference type="ARBA" id="ARBA00023012"/>
    </source>
</evidence>
<evidence type="ECO:0000256" key="11">
    <source>
        <dbReference type="SAM" id="Phobius"/>
    </source>
</evidence>
<organism evidence="13 14">
    <name type="scientific">Actinoplanes nipponensis</name>
    <dbReference type="NCBI Taxonomy" id="135950"/>
    <lineage>
        <taxon>Bacteria</taxon>
        <taxon>Bacillati</taxon>
        <taxon>Actinomycetota</taxon>
        <taxon>Actinomycetes</taxon>
        <taxon>Micromonosporales</taxon>
        <taxon>Micromonosporaceae</taxon>
        <taxon>Actinoplanes</taxon>
    </lineage>
</organism>
<keyword evidence="11" id="KW-0812">Transmembrane</keyword>
<reference evidence="13" key="1">
    <citation type="submission" date="2021-01" db="EMBL/GenBank/DDBJ databases">
        <title>Whole genome shotgun sequence of Actinoplanes nipponensis NBRC 14063.</title>
        <authorList>
            <person name="Komaki H."/>
            <person name="Tamura T."/>
        </authorList>
    </citation>
    <scope>NUCLEOTIDE SEQUENCE</scope>
    <source>
        <strain evidence="13">NBRC 14063</strain>
    </source>
</reference>
<keyword evidence="11" id="KW-1133">Transmembrane helix</keyword>
<keyword evidence="14" id="KW-1185">Reference proteome</keyword>
<comment type="caution">
    <text evidence="13">The sequence shown here is derived from an EMBL/GenBank/DDBJ whole genome shotgun (WGS) entry which is preliminary data.</text>
</comment>
<keyword evidence="8" id="KW-0902">Two-component regulatory system</keyword>
<dbReference type="Pfam" id="PF02518">
    <property type="entry name" value="HATPase_c"/>
    <property type="match status" value="1"/>
</dbReference>
<sequence length="410" mass="42414">MPEDVPLDEHQRLMTAPADGADTAVAGREREPAGDRGGNAVARHSAAWTVYFAVVVVAVAVAVLGQTAVPAGNRGVAVTAIALIAVAYGLRGRRPQAGSPFVAGILLIFGVGAAAVPVTGYLLFALCPMIFLILEIRAAIVAVVAANLLPLAGGLHRDGVDWSFLAHQAPVSGVTAAAGVWLGVWIDRIVEQSKERAALIAELESSRAEVARLSHEAGVAAERARLAGEIHDTLAQGFTSIVTLLQAADPELADERLALAVRTARENLAESRALVAALAPAALASGSLPDAVRRQVNRFAEETGLAAAYRLSGDTRALPTAVEVVLLRAAQEALANVRRHAGAHEVAVLLAYAADSVRLVVRDDGRGFDATSAAGFGLPGMRARAAQVNGTLTVRSDPDTGTLIEVEVPA</sequence>
<comment type="catalytic activity">
    <reaction evidence="1">
        <text>ATP + protein L-histidine = ADP + protein N-phospho-L-histidine.</text>
        <dbReference type="EC" id="2.7.13.3"/>
    </reaction>
</comment>
<gene>
    <name evidence="13" type="ORF">Ani05nite_13560</name>
</gene>
<keyword evidence="9" id="KW-0175">Coiled coil</keyword>
<dbReference type="InterPro" id="IPR003594">
    <property type="entry name" value="HATPase_dom"/>
</dbReference>
<dbReference type="InterPro" id="IPR036890">
    <property type="entry name" value="HATPase_C_sf"/>
</dbReference>
<evidence type="ECO:0000256" key="6">
    <source>
        <dbReference type="ARBA" id="ARBA00022777"/>
    </source>
</evidence>
<feature type="transmembrane region" description="Helical" evidence="11">
    <location>
        <begin position="71"/>
        <end position="90"/>
    </location>
</feature>
<dbReference type="Gene3D" id="3.30.565.10">
    <property type="entry name" value="Histidine kinase-like ATPase, C-terminal domain"/>
    <property type="match status" value="1"/>
</dbReference>
<feature type="coiled-coil region" evidence="9">
    <location>
        <begin position="189"/>
        <end position="216"/>
    </location>
</feature>
<proteinExistence type="predicted"/>
<dbReference type="SMART" id="SM00387">
    <property type="entry name" value="HATPase_c"/>
    <property type="match status" value="1"/>
</dbReference>